<dbReference type="AlphaFoldDB" id="A0A6M3KQR9"/>
<gene>
    <name evidence="2" type="ORF">MM415A00192_0015</name>
    <name evidence="1" type="ORF">MM415B00178_0023</name>
</gene>
<proteinExistence type="predicted"/>
<name>A0A6M3KQR9_9ZZZZ</name>
<evidence type="ECO:0000313" key="2">
    <source>
        <dbReference type="EMBL" id="QJA84406.1"/>
    </source>
</evidence>
<reference evidence="2" key="1">
    <citation type="submission" date="2020-03" db="EMBL/GenBank/DDBJ databases">
        <title>The deep terrestrial virosphere.</title>
        <authorList>
            <person name="Holmfeldt K."/>
            <person name="Nilsson E."/>
            <person name="Simone D."/>
            <person name="Lopez-Fernandez M."/>
            <person name="Wu X."/>
            <person name="de Brujin I."/>
            <person name="Lundin D."/>
            <person name="Andersson A."/>
            <person name="Bertilsson S."/>
            <person name="Dopson M."/>
        </authorList>
    </citation>
    <scope>NUCLEOTIDE SEQUENCE</scope>
    <source>
        <strain evidence="2">MM415A00192</strain>
        <strain evidence="1">MM415B00178</strain>
    </source>
</reference>
<sequence length="64" mass="7436">MLDLIKDMFTQLGIDPIYTEVKGIIYVNVRKSYLHYDEIEPFTKYNSFKGISAVDGQLLMQFIA</sequence>
<evidence type="ECO:0000313" key="1">
    <source>
        <dbReference type="EMBL" id="QJA67641.1"/>
    </source>
</evidence>
<accession>A0A6M3KQR9</accession>
<protein>
    <submittedName>
        <fullName evidence="2">Uncharacterized protein</fullName>
    </submittedName>
</protein>
<dbReference type="EMBL" id="MT142529">
    <property type="protein sequence ID" value="QJA84406.1"/>
    <property type="molecule type" value="Genomic_DNA"/>
</dbReference>
<dbReference type="EMBL" id="MT141574">
    <property type="protein sequence ID" value="QJA67641.1"/>
    <property type="molecule type" value="Genomic_DNA"/>
</dbReference>
<organism evidence="2">
    <name type="scientific">viral metagenome</name>
    <dbReference type="NCBI Taxonomy" id="1070528"/>
    <lineage>
        <taxon>unclassified sequences</taxon>
        <taxon>metagenomes</taxon>
        <taxon>organismal metagenomes</taxon>
    </lineage>
</organism>